<evidence type="ECO:0000313" key="1">
    <source>
        <dbReference type="EMBL" id="PZT54098.1"/>
    </source>
</evidence>
<evidence type="ECO:0000313" key="2">
    <source>
        <dbReference type="Proteomes" id="UP000249204"/>
    </source>
</evidence>
<dbReference type="EMBL" id="QKWW01000055">
    <property type="protein sequence ID" value="PZT54098.1"/>
    <property type="molecule type" value="Genomic_DNA"/>
</dbReference>
<dbReference type="SUPFAM" id="SSF58104">
    <property type="entry name" value="Methyl-accepting chemotaxis protein (MCP) signaling domain"/>
    <property type="match status" value="1"/>
</dbReference>
<dbReference type="AlphaFoldDB" id="A0A2W6NGE5"/>
<gene>
    <name evidence="1" type="ORF">DN757_18880</name>
</gene>
<accession>A0A2W6NGE5</accession>
<protein>
    <recommendedName>
        <fullName evidence="3">Methyl-accepting chemotaxis protein</fullName>
    </recommendedName>
</protein>
<evidence type="ECO:0008006" key="3">
    <source>
        <dbReference type="Google" id="ProtNLM"/>
    </source>
</evidence>
<proteinExistence type="predicted"/>
<reference evidence="1 2" key="1">
    <citation type="submission" date="2018-06" db="EMBL/GenBank/DDBJ databases">
        <title>Isolation of heavy metals resistant Paenibacillus silvae NC2 from Gold-Copper mine in ZiJin, China.</title>
        <authorList>
            <person name="Xu J."/>
            <person name="Mazhar H.S."/>
            <person name="Rensing C."/>
        </authorList>
    </citation>
    <scope>NUCLEOTIDE SEQUENCE [LARGE SCALE GENOMIC DNA]</scope>
    <source>
        <strain evidence="1 2">NC2</strain>
    </source>
</reference>
<organism evidence="1 2">
    <name type="scientific">Paenibacillus silvae</name>
    <dbReference type="NCBI Taxonomy" id="1325358"/>
    <lineage>
        <taxon>Bacteria</taxon>
        <taxon>Bacillati</taxon>
        <taxon>Bacillota</taxon>
        <taxon>Bacilli</taxon>
        <taxon>Bacillales</taxon>
        <taxon>Paenibacillaceae</taxon>
        <taxon>Paenibacillus</taxon>
    </lineage>
</organism>
<comment type="caution">
    <text evidence="1">The sequence shown here is derived from an EMBL/GenBank/DDBJ whole genome shotgun (WGS) entry which is preliminary data.</text>
</comment>
<dbReference type="Proteomes" id="UP000249204">
    <property type="component" value="Unassembled WGS sequence"/>
</dbReference>
<name>A0A2W6NGE5_9BACL</name>
<sequence>MSGYVKKVTIIAKKVADGVHNVSAATQQQFASMEEIASSATLLAKMAGGLQEQISKFKL</sequence>
<dbReference type="Gene3D" id="1.10.287.950">
    <property type="entry name" value="Methyl-accepting chemotaxis protein"/>
    <property type="match status" value="1"/>
</dbReference>